<dbReference type="Gene3D" id="3.40.50.850">
    <property type="entry name" value="Isochorismatase-like"/>
    <property type="match status" value="1"/>
</dbReference>
<keyword evidence="3" id="KW-0479">Metal-binding</keyword>
<evidence type="ECO:0000256" key="1">
    <source>
        <dbReference type="ARBA" id="ARBA00006336"/>
    </source>
</evidence>
<gene>
    <name evidence="9" type="primary">pncA</name>
    <name evidence="9" type="ORF">V6X73_05900</name>
</gene>
<name>A0ABV3TDN0_9GAMM</name>
<evidence type="ECO:0000256" key="3">
    <source>
        <dbReference type="ARBA" id="ARBA00022723"/>
    </source>
</evidence>
<comment type="similarity">
    <text evidence="1">Belongs to the isochorismatase family.</text>
</comment>
<evidence type="ECO:0000256" key="4">
    <source>
        <dbReference type="ARBA" id="ARBA00022801"/>
    </source>
</evidence>
<evidence type="ECO:0000256" key="2">
    <source>
        <dbReference type="ARBA" id="ARBA00022642"/>
    </source>
</evidence>
<dbReference type="Pfam" id="PF00857">
    <property type="entry name" value="Isochorismatase"/>
    <property type="match status" value="1"/>
</dbReference>
<protein>
    <recommendedName>
        <fullName evidence="6">nicotinamidase</fullName>
        <ecNumber evidence="6">3.5.1.19</ecNumber>
    </recommendedName>
    <alternativeName>
        <fullName evidence="7">Nicotinamide deamidase</fullName>
    </alternativeName>
</protein>
<evidence type="ECO:0000313" key="9">
    <source>
        <dbReference type="EMBL" id="MEX0469253.1"/>
    </source>
</evidence>
<evidence type="ECO:0000313" key="10">
    <source>
        <dbReference type="Proteomes" id="UP001556709"/>
    </source>
</evidence>
<dbReference type="InterPro" id="IPR000868">
    <property type="entry name" value="Isochorismatase-like_dom"/>
</dbReference>
<evidence type="ECO:0000259" key="8">
    <source>
        <dbReference type="Pfam" id="PF00857"/>
    </source>
</evidence>
<dbReference type="InterPro" id="IPR052347">
    <property type="entry name" value="Isochorismatase_Nicotinamidase"/>
</dbReference>
<proteinExistence type="inferred from homology"/>
<dbReference type="PANTHER" id="PTHR11080">
    <property type="entry name" value="PYRAZINAMIDASE/NICOTINAMIDASE"/>
    <property type="match status" value="1"/>
</dbReference>
<dbReference type="EMBL" id="JBAKFM010000002">
    <property type="protein sequence ID" value="MEX0469253.1"/>
    <property type="molecule type" value="Genomic_DNA"/>
</dbReference>
<dbReference type="CDD" id="cd01011">
    <property type="entry name" value="nicotinamidase"/>
    <property type="match status" value="1"/>
</dbReference>
<dbReference type="Proteomes" id="UP001556709">
    <property type="component" value="Unassembled WGS sequence"/>
</dbReference>
<evidence type="ECO:0000256" key="7">
    <source>
        <dbReference type="ARBA" id="ARBA00043224"/>
    </source>
</evidence>
<dbReference type="RefSeq" id="WP_367958501.1">
    <property type="nucleotide sequence ID" value="NZ_JBAKFH010000004.1"/>
</dbReference>
<dbReference type="NCBIfam" id="NF008623">
    <property type="entry name" value="PRK11609.1"/>
    <property type="match status" value="1"/>
</dbReference>
<keyword evidence="10" id="KW-1185">Reference proteome</keyword>
<keyword evidence="2" id="KW-0662">Pyridine nucleotide biosynthesis</keyword>
<organism evidence="9 10">
    <name type="scientific">Spiribacter pallidus</name>
    <dbReference type="NCBI Taxonomy" id="1987936"/>
    <lineage>
        <taxon>Bacteria</taxon>
        <taxon>Pseudomonadati</taxon>
        <taxon>Pseudomonadota</taxon>
        <taxon>Gammaproteobacteria</taxon>
        <taxon>Chromatiales</taxon>
        <taxon>Ectothiorhodospiraceae</taxon>
        <taxon>Spiribacter</taxon>
    </lineage>
</organism>
<dbReference type="SUPFAM" id="SSF52499">
    <property type="entry name" value="Isochorismatase-like hydrolases"/>
    <property type="match status" value="1"/>
</dbReference>
<reference evidence="9 10" key="1">
    <citation type="submission" date="2024-02" db="EMBL/GenBank/DDBJ databases">
        <title>New especies of Spiribacter isolated from saline water.</title>
        <authorList>
            <person name="Leon M.J."/>
            <person name="De La Haba R."/>
            <person name="Sanchez-Porro C."/>
            <person name="Ventosa A."/>
        </authorList>
    </citation>
    <scope>NUCLEOTIDE SEQUENCE [LARGE SCALE GENOMIC DNA]</scope>
    <source>
        <strain evidence="10">ag22IC6-390</strain>
    </source>
</reference>
<comment type="caution">
    <text evidence="9">The sequence shown here is derived from an EMBL/GenBank/DDBJ whole genome shotgun (WGS) entry which is preliminary data.</text>
</comment>
<sequence length="216" mass="23573">MAEGNRRTALIVVDMQPDFMEGGPLATEDGSAIIPDIRALMLSGQYTDIVATQDWHPAGHVSFANSHDAEPFTLTQLYGHDQVLWPDHCVQTTPGAQLHADLPWEMASVIIRKGEDPWVDSYSGFANNWDAAGERPATGLAGWLRERGITAVDCCGLARDYCVKWTAEDAVAMGFETRFLWDLTRPVDSNADTDVRTALDQAGVGVIRGDGRSQPS</sequence>
<evidence type="ECO:0000256" key="6">
    <source>
        <dbReference type="ARBA" id="ARBA00039017"/>
    </source>
</evidence>
<accession>A0ABV3TDN0</accession>
<dbReference type="GO" id="GO:0008936">
    <property type="term" value="F:nicotinamidase activity"/>
    <property type="evidence" value="ECO:0007669"/>
    <property type="project" value="UniProtKB-EC"/>
</dbReference>
<keyword evidence="4 9" id="KW-0378">Hydrolase</keyword>
<dbReference type="EC" id="3.5.1.19" evidence="6"/>
<feature type="domain" description="Isochorismatase-like" evidence="8">
    <location>
        <begin position="8"/>
        <end position="203"/>
    </location>
</feature>
<evidence type="ECO:0000256" key="5">
    <source>
        <dbReference type="ARBA" id="ARBA00037900"/>
    </source>
</evidence>
<dbReference type="PANTHER" id="PTHR11080:SF2">
    <property type="entry name" value="LD05707P"/>
    <property type="match status" value="1"/>
</dbReference>
<dbReference type="InterPro" id="IPR036380">
    <property type="entry name" value="Isochorismatase-like_sf"/>
</dbReference>
<comment type="pathway">
    <text evidence="5">Cofactor biosynthesis; nicotinate biosynthesis; nicotinate from nicotinamide: step 1/1.</text>
</comment>